<gene>
    <name evidence="2" type="ORF">DFQ00_107166</name>
</gene>
<comment type="caution">
    <text evidence="2">The sequence shown here is derived from an EMBL/GenBank/DDBJ whole genome shotgun (WGS) entry which is preliminary data.</text>
</comment>
<dbReference type="Gene3D" id="3.40.630.30">
    <property type="match status" value="1"/>
</dbReference>
<evidence type="ECO:0000259" key="1">
    <source>
        <dbReference type="PROSITE" id="PS51186"/>
    </source>
</evidence>
<dbReference type="InterPro" id="IPR000182">
    <property type="entry name" value="GNAT_dom"/>
</dbReference>
<evidence type="ECO:0000313" key="2">
    <source>
        <dbReference type="EMBL" id="PYE48873.1"/>
    </source>
</evidence>
<name>A0A2V4VR57_PAEBA</name>
<evidence type="ECO:0000313" key="3">
    <source>
        <dbReference type="Proteomes" id="UP000247790"/>
    </source>
</evidence>
<keyword evidence="2" id="KW-0808">Transferase</keyword>
<sequence>MNPVNIQIELTDQKQAYIIKNMYPLYLHDLSGHYGLQEEHRPNEHGIFEVGSEYRTLQDQYDVQNIWWGDPDHLYPFLMTVSGMPAGFAFVATPPYCRQDVDYFMHEFFLLQPFRGLGLAEQAAATIFERFRGSWALFTNAAEKNKVGQHFWRKTVSNYTQGVYEENVADTGCEDGPKLVFQFSNPAVES</sequence>
<proteinExistence type="predicted"/>
<dbReference type="PROSITE" id="PS51186">
    <property type="entry name" value="GNAT"/>
    <property type="match status" value="1"/>
</dbReference>
<dbReference type="AlphaFoldDB" id="A0A2V4VR57"/>
<reference evidence="2 3" key="1">
    <citation type="submission" date="2018-06" db="EMBL/GenBank/DDBJ databases">
        <title>Genomic Encyclopedia of Type Strains, Phase III (KMG-III): the genomes of soil and plant-associated and newly described type strains.</title>
        <authorList>
            <person name="Whitman W."/>
        </authorList>
    </citation>
    <scope>NUCLEOTIDE SEQUENCE [LARGE SCALE GENOMIC DNA]</scope>
    <source>
        <strain evidence="2 3">CECT 7022</strain>
    </source>
</reference>
<dbReference type="GO" id="GO:0016747">
    <property type="term" value="F:acyltransferase activity, transferring groups other than amino-acyl groups"/>
    <property type="evidence" value="ECO:0007669"/>
    <property type="project" value="InterPro"/>
</dbReference>
<protein>
    <submittedName>
        <fullName evidence="2">Putative acetyltransferase</fullName>
    </submittedName>
</protein>
<dbReference type="InterPro" id="IPR016181">
    <property type="entry name" value="Acyl_CoA_acyltransferase"/>
</dbReference>
<dbReference type="Proteomes" id="UP000247790">
    <property type="component" value="Unassembled WGS sequence"/>
</dbReference>
<accession>A0A2V4VR57</accession>
<feature type="domain" description="N-acetyltransferase" evidence="1">
    <location>
        <begin position="34"/>
        <end position="186"/>
    </location>
</feature>
<dbReference type="EMBL" id="QJSW01000007">
    <property type="protein sequence ID" value="PYE48873.1"/>
    <property type="molecule type" value="Genomic_DNA"/>
</dbReference>
<organism evidence="2 3">
    <name type="scientific">Paenibacillus barcinonensis</name>
    <dbReference type="NCBI Taxonomy" id="198119"/>
    <lineage>
        <taxon>Bacteria</taxon>
        <taxon>Bacillati</taxon>
        <taxon>Bacillota</taxon>
        <taxon>Bacilli</taxon>
        <taxon>Bacillales</taxon>
        <taxon>Paenibacillaceae</taxon>
        <taxon>Paenibacillus</taxon>
    </lineage>
</organism>
<dbReference type="SUPFAM" id="SSF55729">
    <property type="entry name" value="Acyl-CoA N-acyltransferases (Nat)"/>
    <property type="match status" value="1"/>
</dbReference>